<comment type="caution">
    <text evidence="2">The sequence shown here is derived from an EMBL/GenBank/DDBJ whole genome shotgun (WGS) entry which is preliminary data.</text>
</comment>
<proteinExistence type="predicted"/>
<protein>
    <recommendedName>
        <fullName evidence="4">Saposin B-type domain-containing protein</fullName>
    </recommendedName>
</protein>
<evidence type="ECO:0000313" key="2">
    <source>
        <dbReference type="EMBL" id="CAF0981425.1"/>
    </source>
</evidence>
<keyword evidence="1" id="KW-0472">Membrane</keyword>
<gene>
    <name evidence="2" type="ORF">RFH988_LOCUS13165</name>
</gene>
<name>A0A814FDM7_9BILA</name>
<sequence length="141" mass="17175">MWSIFRYYLYTLFYFLTFYIIIHTRSINENNTIELIANNQELLIKFTKYRHRFEHSINLKKIHWIFKHRYNKTYCEFCNLVVPVVRLLIEANQTIHIENVVNGFCKEFKLIDINVCIGAVHEYKDAVIEYLIVMNDLIILY</sequence>
<dbReference type="Gene3D" id="1.10.225.10">
    <property type="entry name" value="Saposin-like"/>
    <property type="match status" value="1"/>
</dbReference>
<evidence type="ECO:0000313" key="3">
    <source>
        <dbReference type="Proteomes" id="UP000663882"/>
    </source>
</evidence>
<dbReference type="EMBL" id="CAJNOO010000572">
    <property type="protein sequence ID" value="CAF0981425.1"/>
    <property type="molecule type" value="Genomic_DNA"/>
</dbReference>
<evidence type="ECO:0008006" key="4">
    <source>
        <dbReference type="Google" id="ProtNLM"/>
    </source>
</evidence>
<dbReference type="OrthoDB" id="10011625at2759"/>
<keyword evidence="1" id="KW-0812">Transmembrane</keyword>
<dbReference type="InterPro" id="IPR011001">
    <property type="entry name" value="Saposin-like"/>
</dbReference>
<evidence type="ECO:0000256" key="1">
    <source>
        <dbReference type="SAM" id="Phobius"/>
    </source>
</evidence>
<reference evidence="2" key="1">
    <citation type="submission" date="2021-02" db="EMBL/GenBank/DDBJ databases">
        <authorList>
            <person name="Nowell W R."/>
        </authorList>
    </citation>
    <scope>NUCLEOTIDE SEQUENCE</scope>
</reference>
<dbReference type="SUPFAM" id="SSF47862">
    <property type="entry name" value="Saposin"/>
    <property type="match status" value="1"/>
</dbReference>
<accession>A0A814FDM7</accession>
<feature type="transmembrane region" description="Helical" evidence="1">
    <location>
        <begin position="7"/>
        <end position="24"/>
    </location>
</feature>
<keyword evidence="1" id="KW-1133">Transmembrane helix</keyword>
<organism evidence="2 3">
    <name type="scientific">Rotaria sordida</name>
    <dbReference type="NCBI Taxonomy" id="392033"/>
    <lineage>
        <taxon>Eukaryota</taxon>
        <taxon>Metazoa</taxon>
        <taxon>Spiralia</taxon>
        <taxon>Gnathifera</taxon>
        <taxon>Rotifera</taxon>
        <taxon>Eurotatoria</taxon>
        <taxon>Bdelloidea</taxon>
        <taxon>Philodinida</taxon>
        <taxon>Philodinidae</taxon>
        <taxon>Rotaria</taxon>
    </lineage>
</organism>
<dbReference type="Proteomes" id="UP000663882">
    <property type="component" value="Unassembled WGS sequence"/>
</dbReference>
<dbReference type="AlphaFoldDB" id="A0A814FDM7"/>